<dbReference type="GO" id="GO:0016887">
    <property type="term" value="F:ATP hydrolysis activity"/>
    <property type="evidence" value="ECO:0007669"/>
    <property type="project" value="InterPro"/>
</dbReference>
<dbReference type="Pfam" id="PF00005">
    <property type="entry name" value="ABC_tran"/>
    <property type="match status" value="1"/>
</dbReference>
<comment type="caution">
    <text evidence="6">The sequence shown here is derived from an EMBL/GenBank/DDBJ whole genome shotgun (WGS) entry which is preliminary data.</text>
</comment>
<evidence type="ECO:0000256" key="1">
    <source>
        <dbReference type="ARBA" id="ARBA00005417"/>
    </source>
</evidence>
<dbReference type="InterPro" id="IPR003593">
    <property type="entry name" value="AAA+_ATPase"/>
</dbReference>
<dbReference type="SMART" id="SM00382">
    <property type="entry name" value="AAA"/>
    <property type="match status" value="1"/>
</dbReference>
<evidence type="ECO:0000313" key="7">
    <source>
        <dbReference type="Proteomes" id="UP000664578"/>
    </source>
</evidence>
<dbReference type="GeneID" id="93681942"/>
<dbReference type="PROSITE" id="PS50893">
    <property type="entry name" value="ABC_TRANSPORTER_2"/>
    <property type="match status" value="1"/>
</dbReference>
<protein>
    <submittedName>
        <fullName evidence="6">ABC transporter ATP-binding protein</fullName>
    </submittedName>
</protein>
<dbReference type="SUPFAM" id="SSF52540">
    <property type="entry name" value="P-loop containing nucleoside triphosphate hydrolases"/>
    <property type="match status" value="1"/>
</dbReference>
<evidence type="ECO:0000313" key="6">
    <source>
        <dbReference type="EMBL" id="MBN8253278.1"/>
    </source>
</evidence>
<dbReference type="PANTHER" id="PTHR43776">
    <property type="entry name" value="TRANSPORT ATP-BINDING PROTEIN"/>
    <property type="match status" value="1"/>
</dbReference>
<accession>A0A8I1SPZ3</accession>
<dbReference type="PANTHER" id="PTHR43776:SF7">
    <property type="entry name" value="D,D-DIPEPTIDE TRANSPORT ATP-BINDING PROTEIN DDPF-RELATED"/>
    <property type="match status" value="1"/>
</dbReference>
<dbReference type="Proteomes" id="UP000664578">
    <property type="component" value="Unassembled WGS sequence"/>
</dbReference>
<dbReference type="InterPro" id="IPR003439">
    <property type="entry name" value="ABC_transporter-like_ATP-bd"/>
</dbReference>
<evidence type="ECO:0000256" key="4">
    <source>
        <dbReference type="ARBA" id="ARBA00022840"/>
    </source>
</evidence>
<dbReference type="GO" id="GO:0005524">
    <property type="term" value="F:ATP binding"/>
    <property type="evidence" value="ECO:0007669"/>
    <property type="project" value="UniProtKB-KW"/>
</dbReference>
<dbReference type="InterPro" id="IPR017871">
    <property type="entry name" value="ABC_transporter-like_CS"/>
</dbReference>
<evidence type="ECO:0000256" key="3">
    <source>
        <dbReference type="ARBA" id="ARBA00022741"/>
    </source>
</evidence>
<gene>
    <name evidence="6" type="ORF">JF537_17030</name>
</gene>
<organism evidence="6 7">
    <name type="scientific">Priestia flexa</name>
    <dbReference type="NCBI Taxonomy" id="86664"/>
    <lineage>
        <taxon>Bacteria</taxon>
        <taxon>Bacillati</taxon>
        <taxon>Bacillota</taxon>
        <taxon>Bacilli</taxon>
        <taxon>Bacillales</taxon>
        <taxon>Bacillaceae</taxon>
        <taxon>Priestia</taxon>
    </lineage>
</organism>
<evidence type="ECO:0000256" key="2">
    <source>
        <dbReference type="ARBA" id="ARBA00022448"/>
    </source>
</evidence>
<keyword evidence="2" id="KW-0813">Transport</keyword>
<dbReference type="Gene3D" id="3.40.50.300">
    <property type="entry name" value="P-loop containing nucleotide triphosphate hydrolases"/>
    <property type="match status" value="1"/>
</dbReference>
<keyword evidence="3" id="KW-0547">Nucleotide-binding</keyword>
<dbReference type="InterPro" id="IPR027417">
    <property type="entry name" value="P-loop_NTPase"/>
</dbReference>
<proteinExistence type="inferred from homology"/>
<dbReference type="GO" id="GO:0055085">
    <property type="term" value="P:transmembrane transport"/>
    <property type="evidence" value="ECO:0007669"/>
    <property type="project" value="UniProtKB-ARBA"/>
</dbReference>
<dbReference type="AlphaFoldDB" id="A0A8I1SPZ3"/>
<dbReference type="EMBL" id="JAEMWV010000009">
    <property type="protein sequence ID" value="MBN8253278.1"/>
    <property type="molecule type" value="Genomic_DNA"/>
</dbReference>
<dbReference type="PROSITE" id="PS00211">
    <property type="entry name" value="ABC_TRANSPORTER_1"/>
    <property type="match status" value="1"/>
</dbReference>
<sequence length="248" mass="27512">MLNVCEVEKSYPSGGLLPKEKKQIIKRVSFECAAGECLGIIGESGSGKSTLGRLILGIERPDKGEVLLDGVSTENVQARVGKMSAVFQNYASSINPFFTVKKTIMESLRIVKIQKADQEKEIEKLLHQVGLPAFYKHKYPHELSGGEAQRVCIARAIATKPKYLLLDEAVSSLDISVQLQILTLLKELRSAYDMSYIFITHDLQAATYLCDRLMIFKEGQVEEVVSVNNLKNVKSSYAKALLNKTISL</sequence>
<dbReference type="InterPro" id="IPR050319">
    <property type="entry name" value="ABC_transp_ATP-bind"/>
</dbReference>
<name>A0A8I1SPZ3_9BACI</name>
<dbReference type="RefSeq" id="WP_206782989.1">
    <property type="nucleotide sequence ID" value="NZ_CM125968.1"/>
</dbReference>
<reference evidence="6" key="1">
    <citation type="submission" date="2020-12" db="EMBL/GenBank/DDBJ databases">
        <title>PHA producing bacteria isolated from mangrove.</title>
        <authorList>
            <person name="Zheng W."/>
            <person name="Yu S."/>
            <person name="Huang Y."/>
        </authorList>
    </citation>
    <scope>NUCLEOTIDE SEQUENCE</scope>
    <source>
        <strain evidence="6">GN22-4</strain>
    </source>
</reference>
<evidence type="ECO:0000259" key="5">
    <source>
        <dbReference type="PROSITE" id="PS50893"/>
    </source>
</evidence>
<comment type="similarity">
    <text evidence="1">Belongs to the ABC transporter superfamily.</text>
</comment>
<feature type="domain" description="ABC transporter" evidence="5">
    <location>
        <begin position="2"/>
        <end position="243"/>
    </location>
</feature>
<dbReference type="CDD" id="cd03257">
    <property type="entry name" value="ABC_NikE_OppD_transporters"/>
    <property type="match status" value="1"/>
</dbReference>
<keyword evidence="4 6" id="KW-0067">ATP-binding</keyword>